<reference evidence="6 7" key="1">
    <citation type="submission" date="2016-10" db="EMBL/GenBank/DDBJ databases">
        <authorList>
            <person name="de Groot N.N."/>
        </authorList>
    </citation>
    <scope>NUCLEOTIDE SEQUENCE [LARGE SCALE GENOMIC DNA]</scope>
    <source>
        <strain evidence="6 7">DSM 2784</strain>
    </source>
</reference>
<dbReference type="Gene3D" id="3.20.20.70">
    <property type="entry name" value="Aldolase class I"/>
    <property type="match status" value="1"/>
</dbReference>
<organism evidence="6 7">
    <name type="scientific">Acidaminobacter hydrogenoformans DSM 2784</name>
    <dbReference type="NCBI Taxonomy" id="1120920"/>
    <lineage>
        <taxon>Bacteria</taxon>
        <taxon>Bacillati</taxon>
        <taxon>Bacillota</taxon>
        <taxon>Clostridia</taxon>
        <taxon>Peptostreptococcales</taxon>
        <taxon>Acidaminobacteraceae</taxon>
        <taxon>Acidaminobacter</taxon>
    </lineage>
</organism>
<dbReference type="OrthoDB" id="9813659at2"/>
<dbReference type="Proteomes" id="UP000199208">
    <property type="component" value="Unassembled WGS sequence"/>
</dbReference>
<dbReference type="GO" id="GO:0003855">
    <property type="term" value="F:3-dehydroquinate dehydratase activity"/>
    <property type="evidence" value="ECO:0007669"/>
    <property type="project" value="UniProtKB-UniRule"/>
</dbReference>
<feature type="active site" description="Schiff-base intermediate with substrate" evidence="5">
    <location>
        <position position="171"/>
    </location>
</feature>
<feature type="binding site" evidence="5">
    <location>
        <position position="83"/>
    </location>
    <ligand>
        <name>3-dehydroquinate</name>
        <dbReference type="ChEBI" id="CHEBI:32364"/>
    </ligand>
</feature>
<dbReference type="GO" id="GO:0009073">
    <property type="term" value="P:aromatic amino acid family biosynthetic process"/>
    <property type="evidence" value="ECO:0007669"/>
    <property type="project" value="UniProtKB-KW"/>
</dbReference>
<feature type="binding site" evidence="5">
    <location>
        <begin position="47"/>
        <end position="49"/>
    </location>
    <ligand>
        <name>3-dehydroquinate</name>
        <dbReference type="ChEBI" id="CHEBI:32364"/>
    </ligand>
</feature>
<gene>
    <name evidence="5" type="primary">aroD</name>
    <name evidence="6" type="ORF">SAMN03080599_01694</name>
</gene>
<dbReference type="UniPathway" id="UPA00053">
    <property type="reaction ID" value="UER00086"/>
</dbReference>
<dbReference type="HAMAP" id="MF_00214">
    <property type="entry name" value="AroD"/>
    <property type="match status" value="1"/>
</dbReference>
<sequence length="259" mass="28529">MKKVYTVRGVTIGEGRPKIIVPIIEKTDAAIIEKAQSLLKLPIDVIEWRADAYEEILEEEKIFKVLKALRELFPDKILIFSFRTLIEGGLREISMEDYTRLNHFAAESGLVDMVDVAMISWPDVVEENIHHIHTAGILVMGSYHNFKSTPEKAVLIRTLMKMQALGADISKIAVMPNTADDLLTLLNATYETASRYGDKPIVTTAMSPSGLLSRLAGEVFGSSMTYGAAGEATAPGQISVELLDDVLSLLHGNRELMGL</sequence>
<keyword evidence="2 5" id="KW-0057">Aromatic amino acid biosynthesis</keyword>
<dbReference type="PANTHER" id="PTHR43699:SF1">
    <property type="entry name" value="3-DEHYDROQUINATE DEHYDRATASE"/>
    <property type="match status" value="1"/>
</dbReference>
<dbReference type="EC" id="4.2.1.10" evidence="5"/>
<keyword evidence="5" id="KW-0028">Amino-acid biosynthesis</keyword>
<keyword evidence="4 5" id="KW-0704">Schiff base</keyword>
<dbReference type="InterPro" id="IPR001381">
    <property type="entry name" value="DHquinase_I"/>
</dbReference>
<feature type="binding site" evidence="5">
    <location>
        <position position="233"/>
    </location>
    <ligand>
        <name>3-dehydroquinate</name>
        <dbReference type="ChEBI" id="CHEBI:32364"/>
    </ligand>
</feature>
<evidence type="ECO:0000256" key="1">
    <source>
        <dbReference type="ARBA" id="ARBA00001864"/>
    </source>
</evidence>
<dbReference type="EMBL" id="FMWL01000007">
    <property type="protein sequence ID" value="SCZ79320.1"/>
    <property type="molecule type" value="Genomic_DNA"/>
</dbReference>
<evidence type="ECO:0000313" key="7">
    <source>
        <dbReference type="Proteomes" id="UP000199208"/>
    </source>
</evidence>
<dbReference type="CDD" id="cd00502">
    <property type="entry name" value="DHQase_I"/>
    <property type="match status" value="1"/>
</dbReference>
<dbReference type="AlphaFoldDB" id="A0A1G5S014"/>
<evidence type="ECO:0000256" key="5">
    <source>
        <dbReference type="HAMAP-Rule" id="MF_00214"/>
    </source>
</evidence>
<keyword evidence="7" id="KW-1185">Reference proteome</keyword>
<evidence type="ECO:0000256" key="2">
    <source>
        <dbReference type="ARBA" id="ARBA00023141"/>
    </source>
</evidence>
<dbReference type="GO" id="GO:0008652">
    <property type="term" value="P:amino acid biosynthetic process"/>
    <property type="evidence" value="ECO:0007669"/>
    <property type="project" value="UniProtKB-KW"/>
</dbReference>
<comment type="caution">
    <text evidence="5">Lacks conserved residue(s) required for the propagation of feature annotation.</text>
</comment>
<proteinExistence type="inferred from homology"/>
<feature type="binding site" evidence="5">
    <location>
        <position position="237"/>
    </location>
    <ligand>
        <name>3-dehydroquinate</name>
        <dbReference type="ChEBI" id="CHEBI:32364"/>
    </ligand>
</feature>
<comment type="catalytic activity">
    <reaction evidence="1 5">
        <text>3-dehydroquinate = 3-dehydroshikimate + H2O</text>
        <dbReference type="Rhea" id="RHEA:21096"/>
        <dbReference type="ChEBI" id="CHEBI:15377"/>
        <dbReference type="ChEBI" id="CHEBI:16630"/>
        <dbReference type="ChEBI" id="CHEBI:32364"/>
        <dbReference type="EC" id="4.2.1.10"/>
    </reaction>
</comment>
<dbReference type="RefSeq" id="WP_092590482.1">
    <property type="nucleotide sequence ID" value="NZ_FMWL01000007.1"/>
</dbReference>
<name>A0A1G5S014_9FIRM</name>
<dbReference type="SUPFAM" id="SSF51569">
    <property type="entry name" value="Aldolase"/>
    <property type="match status" value="1"/>
</dbReference>
<evidence type="ECO:0000256" key="3">
    <source>
        <dbReference type="ARBA" id="ARBA00023239"/>
    </source>
</evidence>
<comment type="similarity">
    <text evidence="5">Belongs to the type-I 3-dehydroquinase family.</text>
</comment>
<dbReference type="PANTHER" id="PTHR43699">
    <property type="entry name" value="3-DEHYDROQUINATE DEHYDRATASE"/>
    <property type="match status" value="1"/>
</dbReference>
<dbReference type="GO" id="GO:0046279">
    <property type="term" value="P:3,4-dihydroxybenzoate biosynthetic process"/>
    <property type="evidence" value="ECO:0007669"/>
    <property type="project" value="TreeGrafter"/>
</dbReference>
<evidence type="ECO:0000313" key="6">
    <source>
        <dbReference type="EMBL" id="SCZ79320.1"/>
    </source>
</evidence>
<keyword evidence="3 5" id="KW-0456">Lyase</keyword>
<feature type="binding site" evidence="5">
    <location>
        <position position="214"/>
    </location>
    <ligand>
        <name>3-dehydroquinate</name>
        <dbReference type="ChEBI" id="CHEBI:32364"/>
    </ligand>
</feature>
<comment type="subunit">
    <text evidence="5">Homodimer.</text>
</comment>
<dbReference type="STRING" id="1120920.SAMN03080599_01694"/>
<dbReference type="Pfam" id="PF01487">
    <property type="entry name" value="DHquinase_I"/>
    <property type="match status" value="1"/>
</dbReference>
<feature type="active site" description="Proton donor/acceptor" evidence="5">
    <location>
        <position position="144"/>
    </location>
</feature>
<dbReference type="FunFam" id="3.20.20.70:FF:000047">
    <property type="entry name" value="3-dehydroquinate dehydratase"/>
    <property type="match status" value="1"/>
</dbReference>
<dbReference type="InterPro" id="IPR013785">
    <property type="entry name" value="Aldolase_TIM"/>
</dbReference>
<dbReference type="NCBIfam" id="TIGR01093">
    <property type="entry name" value="aroD"/>
    <property type="match status" value="1"/>
</dbReference>
<protein>
    <recommendedName>
        <fullName evidence="5">3-dehydroquinate dehydratase</fullName>
        <shortName evidence="5">3-dehydroquinase</shortName>
        <ecNumber evidence="5">4.2.1.10</ecNumber>
    </recommendedName>
    <alternativeName>
        <fullName evidence="5">Type I DHQase</fullName>
    </alternativeName>
    <alternativeName>
        <fullName evidence="5">Type I dehydroquinase</fullName>
        <shortName evidence="5">DHQ1</shortName>
    </alternativeName>
</protein>
<dbReference type="GO" id="GO:0009423">
    <property type="term" value="P:chorismate biosynthetic process"/>
    <property type="evidence" value="ECO:0007669"/>
    <property type="project" value="UniProtKB-UniRule"/>
</dbReference>
<accession>A0A1G5S014</accession>
<comment type="function">
    <text evidence="5">Involved in the third step of the chorismate pathway, which leads to the biosynthesis of aromatic amino acids. Catalyzes the cis-dehydration of 3-dehydroquinate (DHQ) and introduces the first double bond of the aromatic ring to yield 3-dehydroshikimate.</text>
</comment>
<comment type="pathway">
    <text evidence="5">Metabolic intermediate biosynthesis; chorismate biosynthesis; chorismate from D-erythrose 4-phosphate and phosphoenolpyruvate: step 3/7.</text>
</comment>
<evidence type="ECO:0000256" key="4">
    <source>
        <dbReference type="ARBA" id="ARBA00023270"/>
    </source>
</evidence>
<dbReference type="InterPro" id="IPR050146">
    <property type="entry name" value="Type-I_3-dehydroquinase"/>
</dbReference>